<evidence type="ECO:0000313" key="2">
    <source>
        <dbReference type="Proteomes" id="UP000025227"/>
    </source>
</evidence>
<feature type="compositionally biased region" description="Basic and acidic residues" evidence="1">
    <location>
        <begin position="1"/>
        <end position="18"/>
    </location>
</feature>
<evidence type="ECO:0000256" key="1">
    <source>
        <dbReference type="SAM" id="MobiDB-lite"/>
    </source>
</evidence>
<dbReference type="Proteomes" id="UP000025227">
    <property type="component" value="Unplaced"/>
</dbReference>
<accession>A0A7I4YV12</accession>
<keyword evidence="2" id="KW-1185">Reference proteome</keyword>
<sequence>MNEASDYEKRNEENRARISPEGTPLESRRDLPMYECKLLSSVKKRSINKLVIHGMKTHREQSLKACPQLGPALTIRQGLKRTSPKRILSEGFIVSQAPQAAETQVDEGHGTFGSLRQSTDFLLRKERRNIERSDKNKSRNALNQSILISCFRQVAKQLSQE</sequence>
<organism evidence="2 3">
    <name type="scientific">Haemonchus contortus</name>
    <name type="common">Barber pole worm</name>
    <dbReference type="NCBI Taxonomy" id="6289"/>
    <lineage>
        <taxon>Eukaryota</taxon>
        <taxon>Metazoa</taxon>
        <taxon>Ecdysozoa</taxon>
        <taxon>Nematoda</taxon>
        <taxon>Chromadorea</taxon>
        <taxon>Rhabditida</taxon>
        <taxon>Rhabditina</taxon>
        <taxon>Rhabditomorpha</taxon>
        <taxon>Strongyloidea</taxon>
        <taxon>Trichostrongylidae</taxon>
        <taxon>Haemonchus</taxon>
    </lineage>
</organism>
<feature type="region of interest" description="Disordered" evidence="1">
    <location>
        <begin position="1"/>
        <end position="30"/>
    </location>
</feature>
<evidence type="ECO:0000313" key="3">
    <source>
        <dbReference type="WBParaSite" id="HCON_00148830-00001"/>
    </source>
</evidence>
<proteinExistence type="predicted"/>
<name>A0A7I4YV12_HAECO</name>
<reference evidence="3" key="1">
    <citation type="submission" date="2020-12" db="UniProtKB">
        <authorList>
            <consortium name="WormBaseParasite"/>
        </authorList>
    </citation>
    <scope>IDENTIFICATION</scope>
    <source>
        <strain evidence="3">MHco3</strain>
    </source>
</reference>
<protein>
    <submittedName>
        <fullName evidence="3">Uncharacterized protein</fullName>
    </submittedName>
</protein>
<dbReference type="AlphaFoldDB" id="A0A7I4YV12"/>
<dbReference type="WBParaSite" id="HCON_00148830-00001">
    <property type="protein sequence ID" value="HCON_00148830-00001"/>
    <property type="gene ID" value="HCON_00148830"/>
</dbReference>